<dbReference type="SUPFAM" id="SSF54593">
    <property type="entry name" value="Glyoxalase/Bleomycin resistance protein/Dihydroxybiphenyl dioxygenase"/>
    <property type="match status" value="1"/>
</dbReference>
<dbReference type="EMBL" id="JAUCEY010000008">
    <property type="protein sequence ID" value="MDM5451811.1"/>
    <property type="molecule type" value="Genomic_DNA"/>
</dbReference>
<dbReference type="InterPro" id="IPR040553">
    <property type="entry name" value="TxDE"/>
</dbReference>
<organism evidence="2 3">
    <name type="scientific">Peribacillus simplex</name>
    <dbReference type="NCBI Taxonomy" id="1478"/>
    <lineage>
        <taxon>Bacteria</taxon>
        <taxon>Bacillati</taxon>
        <taxon>Bacillota</taxon>
        <taxon>Bacilli</taxon>
        <taxon>Bacillales</taxon>
        <taxon>Bacillaceae</taxon>
        <taxon>Peribacillus</taxon>
    </lineage>
</organism>
<accession>A0AAW7IJF8</accession>
<dbReference type="PROSITE" id="PS51819">
    <property type="entry name" value="VOC"/>
    <property type="match status" value="1"/>
</dbReference>
<feature type="domain" description="VOC" evidence="1">
    <location>
        <begin position="2"/>
        <end position="116"/>
    </location>
</feature>
<dbReference type="AlphaFoldDB" id="A0AAW7IJF8"/>
<evidence type="ECO:0000259" key="1">
    <source>
        <dbReference type="PROSITE" id="PS51819"/>
    </source>
</evidence>
<sequence length="234" mass="26667">MNINKVTLYSHALNDMRKFYVNELGFELLSHTDDGFEIRAGDSVLEIKKYHLQKKPFYHFAMNIPTDLFTLAKAWANSKVELTSEDDEDEVYFSYSDAHAFYFSDPSGNIVEFISRYSVSPKSGAESFSAQNVLCISEMNITTNEVRALGNQLISFGIPVRSGEPIREDGLNFMGEHEAGAFLLLGPRKRRWFFSDRESEIFPLSLVIDQQIDISLDGEGFMELKKMKLTKGED</sequence>
<dbReference type="Gene3D" id="3.10.180.10">
    <property type="entry name" value="2,3-Dihydroxybiphenyl 1,2-Dioxygenase, domain 1"/>
    <property type="match status" value="1"/>
</dbReference>
<dbReference type="InterPro" id="IPR029068">
    <property type="entry name" value="Glyas_Bleomycin-R_OHBP_Dase"/>
</dbReference>
<dbReference type="InterPro" id="IPR037523">
    <property type="entry name" value="VOC_core"/>
</dbReference>
<evidence type="ECO:0000313" key="3">
    <source>
        <dbReference type="Proteomes" id="UP001234602"/>
    </source>
</evidence>
<gene>
    <name evidence="2" type="ORF">QUF89_06285</name>
</gene>
<proteinExistence type="predicted"/>
<comment type="caution">
    <text evidence="2">The sequence shown here is derived from an EMBL/GenBank/DDBJ whole genome shotgun (WGS) entry which is preliminary data.</text>
</comment>
<evidence type="ECO:0000313" key="2">
    <source>
        <dbReference type="EMBL" id="MDM5451811.1"/>
    </source>
</evidence>
<reference evidence="2" key="1">
    <citation type="submission" date="2023-06" db="EMBL/GenBank/DDBJ databases">
        <title>Comparative genomics of Bacillaceae isolates and their secondary metabolite potential.</title>
        <authorList>
            <person name="Song L."/>
            <person name="Nielsen L.J."/>
            <person name="Mohite O."/>
            <person name="Xu X."/>
            <person name="Weber T."/>
            <person name="Kovacs A.T."/>
        </authorList>
    </citation>
    <scope>NUCLEOTIDE SEQUENCE</scope>
    <source>
        <strain evidence="2">D8_B_37</strain>
    </source>
</reference>
<dbReference type="Proteomes" id="UP001234602">
    <property type="component" value="Unassembled WGS sequence"/>
</dbReference>
<name>A0AAW7IJF8_9BACI</name>
<dbReference type="RefSeq" id="WP_289319517.1">
    <property type="nucleotide sequence ID" value="NZ_JAUCEY010000008.1"/>
</dbReference>
<dbReference type="Pfam" id="PF18711">
    <property type="entry name" value="TxDE"/>
    <property type="match status" value="1"/>
</dbReference>
<protein>
    <submittedName>
        <fullName evidence="2">Glyoxalase</fullName>
    </submittedName>
</protein>